<reference evidence="1 2" key="1">
    <citation type="journal article" date="2022" name="Hortic Res">
        <title>A haplotype resolved chromosomal level avocado genome allows analysis of novel avocado genes.</title>
        <authorList>
            <person name="Nath O."/>
            <person name="Fletcher S.J."/>
            <person name="Hayward A."/>
            <person name="Shaw L.M."/>
            <person name="Masouleh A.K."/>
            <person name="Furtado A."/>
            <person name="Henry R.J."/>
            <person name="Mitter N."/>
        </authorList>
    </citation>
    <scope>NUCLEOTIDE SEQUENCE [LARGE SCALE GENOMIC DNA]</scope>
    <source>
        <strain evidence="2">cv. Hass</strain>
    </source>
</reference>
<dbReference type="EMBL" id="CM056811">
    <property type="protein sequence ID" value="KAJ8636034.1"/>
    <property type="molecule type" value="Genomic_DNA"/>
</dbReference>
<proteinExistence type="predicted"/>
<accession>A0ACC2LRK9</accession>
<keyword evidence="2" id="KW-1185">Reference proteome</keyword>
<evidence type="ECO:0000313" key="2">
    <source>
        <dbReference type="Proteomes" id="UP001234297"/>
    </source>
</evidence>
<protein>
    <submittedName>
        <fullName evidence="1">Uncharacterized protein</fullName>
    </submittedName>
</protein>
<evidence type="ECO:0000313" key="1">
    <source>
        <dbReference type="EMBL" id="KAJ8636034.1"/>
    </source>
</evidence>
<organism evidence="1 2">
    <name type="scientific">Persea americana</name>
    <name type="common">Avocado</name>
    <dbReference type="NCBI Taxonomy" id="3435"/>
    <lineage>
        <taxon>Eukaryota</taxon>
        <taxon>Viridiplantae</taxon>
        <taxon>Streptophyta</taxon>
        <taxon>Embryophyta</taxon>
        <taxon>Tracheophyta</taxon>
        <taxon>Spermatophyta</taxon>
        <taxon>Magnoliopsida</taxon>
        <taxon>Magnoliidae</taxon>
        <taxon>Laurales</taxon>
        <taxon>Lauraceae</taxon>
        <taxon>Persea</taxon>
    </lineage>
</organism>
<sequence>MSKWTHVPQIILDNKSVQIYVANAPVTRERKVNLNLQNEMPQPYLARALVAADPEHPKGTPGHEHNNMSVLQQHAAFFDRNKDGIIYPWETYQGFRAIGCGVILSAMAGVVLNLVLSYSTLPGYMPSLLLPIYIKNIHRCKHGSDSETYDTEGRFEPSKFDAIFSKYATTHHNALTSEELSNMLRANRNLTDFNGWILSWTEWKLLYWLGKDEKGLLHRDTIRGVYDGSLFVRLENERDARRKKRT</sequence>
<dbReference type="Proteomes" id="UP001234297">
    <property type="component" value="Chromosome 3"/>
</dbReference>
<comment type="caution">
    <text evidence="1">The sequence shown here is derived from an EMBL/GenBank/DDBJ whole genome shotgun (WGS) entry which is preliminary data.</text>
</comment>
<gene>
    <name evidence="1" type="ORF">MRB53_010301</name>
</gene>
<name>A0ACC2LRK9_PERAE</name>